<feature type="transmembrane region" description="Helical" evidence="7">
    <location>
        <begin position="189"/>
        <end position="210"/>
    </location>
</feature>
<keyword evidence="4 7" id="KW-1133">Transmembrane helix</keyword>
<keyword evidence="5 7" id="KW-0472">Membrane</keyword>
<dbReference type="Pfam" id="PF03741">
    <property type="entry name" value="TerC"/>
    <property type="match status" value="1"/>
</dbReference>
<accession>A0A1F7SKM0</accession>
<comment type="similarity">
    <text evidence="2">Belongs to the TerC family.</text>
</comment>
<name>A0A1F7SKM0_9BACT</name>
<dbReference type="InterPro" id="IPR005496">
    <property type="entry name" value="Integral_membrane_TerC"/>
</dbReference>
<feature type="transmembrane region" description="Helical" evidence="7">
    <location>
        <begin position="216"/>
        <end position="241"/>
    </location>
</feature>
<dbReference type="EMBL" id="MGDI01000014">
    <property type="protein sequence ID" value="OGL54326.1"/>
    <property type="molecule type" value="Genomic_DNA"/>
</dbReference>
<evidence type="ECO:0000313" key="8">
    <source>
        <dbReference type="EMBL" id="OGL54326.1"/>
    </source>
</evidence>
<evidence type="ECO:0000256" key="5">
    <source>
        <dbReference type="ARBA" id="ARBA00023136"/>
    </source>
</evidence>
<dbReference type="InterPro" id="IPR022369">
    <property type="entry name" value="Integral_membrane_TerC_rswitch"/>
</dbReference>
<feature type="transmembrane region" description="Helical" evidence="7">
    <location>
        <begin position="6"/>
        <end position="26"/>
    </location>
</feature>
<feature type="transmembrane region" description="Helical" evidence="7">
    <location>
        <begin position="253"/>
        <end position="275"/>
    </location>
</feature>
<dbReference type="GO" id="GO:0016020">
    <property type="term" value="C:membrane"/>
    <property type="evidence" value="ECO:0007669"/>
    <property type="project" value="UniProtKB-SubCell"/>
</dbReference>
<feature type="region of interest" description="Disordered" evidence="6">
    <location>
        <begin position="308"/>
        <end position="332"/>
    </location>
</feature>
<evidence type="ECO:0000256" key="3">
    <source>
        <dbReference type="ARBA" id="ARBA00022692"/>
    </source>
</evidence>
<feature type="transmembrane region" description="Helical" evidence="7">
    <location>
        <begin position="131"/>
        <end position="149"/>
    </location>
</feature>
<dbReference type="PANTHER" id="PTHR30238">
    <property type="entry name" value="MEMBRANE BOUND PREDICTED REDOX MODULATOR"/>
    <property type="match status" value="1"/>
</dbReference>
<feature type="compositionally biased region" description="Basic and acidic residues" evidence="6">
    <location>
        <begin position="319"/>
        <end position="332"/>
    </location>
</feature>
<feature type="transmembrane region" description="Helical" evidence="7">
    <location>
        <begin position="38"/>
        <end position="59"/>
    </location>
</feature>
<feature type="transmembrane region" description="Helical" evidence="7">
    <location>
        <begin position="71"/>
        <end position="91"/>
    </location>
</feature>
<reference evidence="8 9" key="1">
    <citation type="journal article" date="2016" name="Nat. Commun.">
        <title>Thousands of microbial genomes shed light on interconnected biogeochemical processes in an aquifer system.</title>
        <authorList>
            <person name="Anantharaman K."/>
            <person name="Brown C.T."/>
            <person name="Hug L.A."/>
            <person name="Sharon I."/>
            <person name="Castelle C.J."/>
            <person name="Probst A.J."/>
            <person name="Thomas B.C."/>
            <person name="Singh A."/>
            <person name="Wilkins M.J."/>
            <person name="Karaoz U."/>
            <person name="Brodie E.L."/>
            <person name="Williams K.H."/>
            <person name="Hubbard S.S."/>
            <person name="Banfield J.F."/>
        </authorList>
    </citation>
    <scope>NUCLEOTIDE SEQUENCE [LARGE SCALE GENOMIC DNA]</scope>
</reference>
<dbReference type="NCBIfam" id="TIGR03718">
    <property type="entry name" value="R_switched_Alx"/>
    <property type="match status" value="1"/>
</dbReference>
<sequence>MPNQVLLLIIFNILVLAMLVIDLGVFHRKAHEIKLKEALAWCTVWITLALLFNMGIYFWRGSEKALEFLTGYLIEYSLSVDNIFIFLLIFSYFRVPSQYSHKVLFWGILGALVMRAIFIAIGITLIQKFHWIIYIFGGFLVLTGIKMALQKDKEIHPERNPVLRLFKKFMPVTDRYEEDKFFVKKAGKYFATPLFIVLLVVETTDVIFAIDSIPAILAITVDPFIVYTSNVFAILGLRALYFALAGIMRLFHYLHYGLSAILVFIGVKMLLANIYKIPIEIALGVIASILLISIISSIVRPFKAEFVPTPTNPSDEETESTHTSKQESKKDG</sequence>
<gene>
    <name evidence="8" type="ORF">A3G31_12010</name>
</gene>
<evidence type="ECO:0000256" key="7">
    <source>
        <dbReference type="SAM" id="Phobius"/>
    </source>
</evidence>
<keyword evidence="3 7" id="KW-0812">Transmembrane</keyword>
<comment type="subcellular location">
    <subcellularLocation>
        <location evidence="1">Membrane</location>
        <topology evidence="1">Multi-pass membrane protein</topology>
    </subcellularLocation>
</comment>
<evidence type="ECO:0000256" key="4">
    <source>
        <dbReference type="ARBA" id="ARBA00022989"/>
    </source>
</evidence>
<evidence type="ECO:0008006" key="10">
    <source>
        <dbReference type="Google" id="ProtNLM"/>
    </source>
</evidence>
<proteinExistence type="inferred from homology"/>
<protein>
    <recommendedName>
        <fullName evidence="10">Tellurium resistance protein TerC</fullName>
    </recommendedName>
</protein>
<evidence type="ECO:0000256" key="2">
    <source>
        <dbReference type="ARBA" id="ARBA00007511"/>
    </source>
</evidence>
<evidence type="ECO:0000313" key="9">
    <source>
        <dbReference type="Proteomes" id="UP000178082"/>
    </source>
</evidence>
<dbReference type="AlphaFoldDB" id="A0A1F7SKM0"/>
<organism evidence="8 9">
    <name type="scientific">Candidatus Schekmanbacteria bacterium RIFCSPLOWO2_12_FULL_38_15</name>
    <dbReference type="NCBI Taxonomy" id="1817883"/>
    <lineage>
        <taxon>Bacteria</taxon>
        <taxon>Candidatus Schekmaniibacteriota</taxon>
    </lineage>
</organism>
<evidence type="ECO:0000256" key="6">
    <source>
        <dbReference type="SAM" id="MobiDB-lite"/>
    </source>
</evidence>
<feature type="transmembrane region" description="Helical" evidence="7">
    <location>
        <begin position="281"/>
        <end position="299"/>
    </location>
</feature>
<comment type="caution">
    <text evidence="8">The sequence shown here is derived from an EMBL/GenBank/DDBJ whole genome shotgun (WGS) entry which is preliminary data.</text>
</comment>
<feature type="transmembrane region" description="Helical" evidence="7">
    <location>
        <begin position="103"/>
        <end position="125"/>
    </location>
</feature>
<dbReference type="STRING" id="1817883.A3G31_12010"/>
<dbReference type="Proteomes" id="UP000178082">
    <property type="component" value="Unassembled WGS sequence"/>
</dbReference>
<evidence type="ECO:0000256" key="1">
    <source>
        <dbReference type="ARBA" id="ARBA00004141"/>
    </source>
</evidence>
<dbReference type="PANTHER" id="PTHR30238:SF0">
    <property type="entry name" value="THYLAKOID MEMBRANE PROTEIN TERC, CHLOROPLASTIC"/>
    <property type="match status" value="1"/>
</dbReference>